<dbReference type="Proteomes" id="UP001337305">
    <property type="component" value="Unassembled WGS sequence"/>
</dbReference>
<evidence type="ECO:0000313" key="4">
    <source>
        <dbReference type="Proteomes" id="UP001337305"/>
    </source>
</evidence>
<sequence>MNLILKKPRYKFIILFYLITMLSRCDKPKQLRELKEETVEFKESVSTFTLLDASSTKINFKNTLQQTTENNIFVYKGFYKGGGVAIGDINNDGLQDIYFTGNQVSDKLYLNKGNLGFEDITEKAGILNKGGWSTYVTIVDVNNDGFKDIYVCKSLYDDKVTLRENELYINNGDTSFTESAKAFGLNDNHRTTQANFFDFDRDGDLDVFMINQPKNASILAPRKDEKLIEPYENYRLLENVNGKFIQKSDNGNLSNYGYGLSSTIADFNNDGWQDIYVANDYKGPDFFYINNKDGTFSNKIYKNIKHTSYFSMGSDVGDVNNDGLLDFVELDMVAEDNFKLKSNMSAMNPNEFWTNVSKGGHYQYMFNTLQLNNGTDSNGNMLFSEIGQIAGIASTDWSWSPLLADFDNDGLLDLFVTNGIRHEIGNTDALKKLDTYIGNTLQKHQLNNQKDADIWKYLDLETILSFFPSNKIKNYMYKNSNGLKFENKTDDWGLGHSRFSTGAAYADLDNDGDLDLVINNIDDVVDVYENNTNQKNDNNYLRILFTSKGKQKSFIGTRVTIFHKNGIQTSQLTNARGINSSSEEVIHFGLGKIKHIDSLKIDWSHGKSSILKDIKANQTLKVEVDNLKKHPSKNLKKQYYFEDITERSNVTYIHRENRFDDYEREVLLPHRMSTLGSGIAIADVNRDGLEDFYIGGPLNCDGKLLIQTSHGTFNEKSLALPQLNREDMGSVFFDADNDGDQDIYVVSGGNESEINSLNYQDRLYINSGNGSFRLSINTLPEITASGSRVKSADFDNDGDMDLFVGGRQVPGKYPEPAQSYILKNQLVETGKLSFLNTNNDVLNKLGMVTDAVWTDFDGDKDLDLLVVGMWMPITVLENTNGIFSNSTTKFNFENTAGWWFSITKGDIDNDGDEDFVLGNLGLNYKYKTTEKEPFSVHYGDFDNSGKNDIVLSYYNYGQQYPVRGKSCSTQQIPEIKNKFKTYNDFAASSLVDVYGETSLSNSLLHYQAKTFESITIENKGKGNYEIRPLPDLAQISNINSSVIYDVDKDGINDLIIAGNLYGSEIETPRNDASLGLFLKGKGAFQFSPILMQNSGLNISYDVKEIKLINHLQGKALVVGVNNGKTKLIKIN</sequence>
<accession>A0ABU7XP85</accession>
<dbReference type="SUPFAM" id="SSF69318">
    <property type="entry name" value="Integrin alpha N-terminal domain"/>
    <property type="match status" value="3"/>
</dbReference>
<evidence type="ECO:0000256" key="1">
    <source>
        <dbReference type="ARBA" id="ARBA00022729"/>
    </source>
</evidence>
<proteinExistence type="predicted"/>
<dbReference type="PROSITE" id="PS00018">
    <property type="entry name" value="EF_HAND_1"/>
    <property type="match status" value="1"/>
</dbReference>
<dbReference type="InterPro" id="IPR027039">
    <property type="entry name" value="Crtac1"/>
</dbReference>
<dbReference type="PANTHER" id="PTHR16026">
    <property type="entry name" value="CARTILAGE ACIDIC PROTEIN 1"/>
    <property type="match status" value="1"/>
</dbReference>
<dbReference type="Pfam" id="PF13517">
    <property type="entry name" value="FG-GAP_3"/>
    <property type="match status" value="5"/>
</dbReference>
<gene>
    <name evidence="3" type="ORF">N1F79_04275</name>
</gene>
<keyword evidence="4" id="KW-1185">Reference proteome</keyword>
<reference evidence="3 4" key="1">
    <citation type="submission" date="2022-09" db="EMBL/GenBank/DDBJ databases">
        <title>Genome sequencing of Flavivirga sp. MEBiC05379.</title>
        <authorList>
            <person name="Oh H.-M."/>
            <person name="Kwon K.K."/>
            <person name="Park M.J."/>
            <person name="Yang S.-H."/>
        </authorList>
    </citation>
    <scope>NUCLEOTIDE SEQUENCE [LARGE SCALE GENOMIC DNA]</scope>
    <source>
        <strain evidence="3 4">MEBiC05379</strain>
    </source>
</reference>
<dbReference type="EMBL" id="JAODOP010000004">
    <property type="protein sequence ID" value="MEF3832333.1"/>
    <property type="molecule type" value="Genomic_DNA"/>
</dbReference>
<protein>
    <submittedName>
        <fullName evidence="3">VCBS repeat-containing protein</fullName>
    </submittedName>
</protein>
<comment type="caution">
    <text evidence="3">The sequence shown here is derived from an EMBL/GenBank/DDBJ whole genome shotgun (WGS) entry which is preliminary data.</text>
</comment>
<evidence type="ECO:0000313" key="3">
    <source>
        <dbReference type="EMBL" id="MEF3832333.1"/>
    </source>
</evidence>
<dbReference type="Pfam" id="PF07593">
    <property type="entry name" value="UnbV_ASPIC"/>
    <property type="match status" value="1"/>
</dbReference>
<dbReference type="InterPro" id="IPR018247">
    <property type="entry name" value="EF_Hand_1_Ca_BS"/>
</dbReference>
<dbReference type="Gene3D" id="2.130.10.130">
    <property type="entry name" value="Integrin alpha, N-terminal"/>
    <property type="match status" value="4"/>
</dbReference>
<feature type="domain" description="ASPIC/UnbV" evidence="2">
    <location>
        <begin position="555"/>
        <end position="620"/>
    </location>
</feature>
<name>A0ABU7XP85_9FLAO</name>
<dbReference type="PANTHER" id="PTHR16026:SF0">
    <property type="entry name" value="CARTILAGE ACIDIC PROTEIN 1"/>
    <property type="match status" value="1"/>
</dbReference>
<evidence type="ECO:0000259" key="2">
    <source>
        <dbReference type="Pfam" id="PF07593"/>
    </source>
</evidence>
<dbReference type="RefSeq" id="WP_303304714.1">
    <property type="nucleotide sequence ID" value="NZ_JAODOP010000004.1"/>
</dbReference>
<keyword evidence="1" id="KW-0732">Signal</keyword>
<dbReference type="InterPro" id="IPR013517">
    <property type="entry name" value="FG-GAP"/>
</dbReference>
<organism evidence="3 4">
    <name type="scientific">Flavivirga spongiicola</name>
    <dbReference type="NCBI Taxonomy" id="421621"/>
    <lineage>
        <taxon>Bacteria</taxon>
        <taxon>Pseudomonadati</taxon>
        <taxon>Bacteroidota</taxon>
        <taxon>Flavobacteriia</taxon>
        <taxon>Flavobacteriales</taxon>
        <taxon>Flavobacteriaceae</taxon>
        <taxon>Flavivirga</taxon>
    </lineage>
</organism>
<dbReference type="InterPro" id="IPR011519">
    <property type="entry name" value="UnbV_ASPIC"/>
</dbReference>
<dbReference type="InterPro" id="IPR028994">
    <property type="entry name" value="Integrin_alpha_N"/>
</dbReference>